<evidence type="ECO:0000256" key="4">
    <source>
        <dbReference type="ARBA" id="ARBA00022989"/>
    </source>
</evidence>
<evidence type="ECO:0000256" key="1">
    <source>
        <dbReference type="ARBA" id="ARBA00004141"/>
    </source>
</evidence>
<feature type="transmembrane region" description="Helical" evidence="6">
    <location>
        <begin position="130"/>
        <end position="150"/>
    </location>
</feature>
<feature type="transmembrane region" description="Helical" evidence="6">
    <location>
        <begin position="218"/>
        <end position="241"/>
    </location>
</feature>
<evidence type="ECO:0000256" key="5">
    <source>
        <dbReference type="ARBA" id="ARBA00023136"/>
    </source>
</evidence>
<keyword evidence="5 6" id="KW-0472">Membrane</keyword>
<dbReference type="EMBL" id="JBHLVZ010000005">
    <property type="protein sequence ID" value="MFC0385271.1"/>
    <property type="molecule type" value="Genomic_DNA"/>
</dbReference>
<dbReference type="Proteomes" id="UP001589789">
    <property type="component" value="Unassembled WGS sequence"/>
</dbReference>
<dbReference type="PANTHER" id="PTHR32322">
    <property type="entry name" value="INNER MEMBRANE TRANSPORTER"/>
    <property type="match status" value="1"/>
</dbReference>
<evidence type="ECO:0000313" key="8">
    <source>
        <dbReference type="EMBL" id="MFC0385271.1"/>
    </source>
</evidence>
<dbReference type="InterPro" id="IPR037185">
    <property type="entry name" value="EmrE-like"/>
</dbReference>
<proteinExistence type="inferred from homology"/>
<feature type="domain" description="EamA" evidence="7">
    <location>
        <begin position="17"/>
        <end position="145"/>
    </location>
</feature>
<keyword evidence="4 6" id="KW-1133">Transmembrane helix</keyword>
<evidence type="ECO:0000256" key="3">
    <source>
        <dbReference type="ARBA" id="ARBA00022692"/>
    </source>
</evidence>
<dbReference type="SUPFAM" id="SSF103481">
    <property type="entry name" value="Multidrug resistance efflux transporter EmrE"/>
    <property type="match status" value="2"/>
</dbReference>
<evidence type="ECO:0000259" key="7">
    <source>
        <dbReference type="Pfam" id="PF00892"/>
    </source>
</evidence>
<feature type="transmembrane region" description="Helical" evidence="6">
    <location>
        <begin position="156"/>
        <end position="176"/>
    </location>
</feature>
<gene>
    <name evidence="8" type="ORF">ACFFIC_06855</name>
</gene>
<dbReference type="PANTHER" id="PTHR32322:SF2">
    <property type="entry name" value="EAMA DOMAIN-CONTAINING PROTEIN"/>
    <property type="match status" value="1"/>
</dbReference>
<feature type="transmembrane region" description="Helical" evidence="6">
    <location>
        <begin position="92"/>
        <end position="118"/>
    </location>
</feature>
<accession>A0ABV6IPB0</accession>
<dbReference type="Pfam" id="PF00892">
    <property type="entry name" value="EamA"/>
    <property type="match status" value="2"/>
</dbReference>
<evidence type="ECO:0000256" key="2">
    <source>
        <dbReference type="ARBA" id="ARBA00007362"/>
    </source>
</evidence>
<feature type="transmembrane region" description="Helical" evidence="6">
    <location>
        <begin position="51"/>
        <end position="72"/>
    </location>
</feature>
<feature type="transmembrane region" description="Helical" evidence="6">
    <location>
        <begin position="185"/>
        <end position="206"/>
    </location>
</feature>
<name>A0ABV6IPB0_9PROT</name>
<evidence type="ECO:0000256" key="6">
    <source>
        <dbReference type="SAM" id="Phobius"/>
    </source>
</evidence>
<feature type="transmembrane region" description="Helical" evidence="6">
    <location>
        <begin position="12"/>
        <end position="30"/>
    </location>
</feature>
<sequence>MSGPPGLRGWPLWWRLLVIAGLWGTAFPVIRQAARSMPPFSFSFSRGVVGCVAMLGFAFATGAFRGLGLRFWRHGLVLGSTNGWLANCLTAMALLSLGAASVALVQSTTPLFVALLAFGFLPAERPGPRTLAGMMIGFLGIAVILGPQALSGGEAGLAGLLVLVVAFGYAVGTIYVRRVRPGSPVALSVGQQVVGTAGAGLLSLFFDPAGSFDQPWAVYGAALWVGLVASAVPLTLFLMLLQRARATDGAMTSYLQPGFAALFAALLLGEWPELRVVAGGVVILAGVWLATSGARAA</sequence>
<protein>
    <submittedName>
        <fullName evidence="8">DMT family transporter</fullName>
    </submittedName>
</protein>
<evidence type="ECO:0000313" key="9">
    <source>
        <dbReference type="Proteomes" id="UP001589789"/>
    </source>
</evidence>
<comment type="caution">
    <text evidence="8">The sequence shown here is derived from an EMBL/GenBank/DDBJ whole genome shotgun (WGS) entry which is preliminary data.</text>
</comment>
<reference evidence="8 9" key="1">
    <citation type="submission" date="2024-09" db="EMBL/GenBank/DDBJ databases">
        <authorList>
            <person name="Sun Q."/>
            <person name="Mori K."/>
        </authorList>
    </citation>
    <scope>NUCLEOTIDE SEQUENCE [LARGE SCALE GENOMIC DNA]</scope>
    <source>
        <strain evidence="8 9">CCM 7468</strain>
    </source>
</reference>
<dbReference type="InterPro" id="IPR000620">
    <property type="entry name" value="EamA_dom"/>
</dbReference>
<organism evidence="8 9">
    <name type="scientific">Muricoccus vinaceus</name>
    <dbReference type="NCBI Taxonomy" id="424704"/>
    <lineage>
        <taxon>Bacteria</taxon>
        <taxon>Pseudomonadati</taxon>
        <taxon>Pseudomonadota</taxon>
        <taxon>Alphaproteobacteria</taxon>
        <taxon>Acetobacterales</taxon>
        <taxon>Roseomonadaceae</taxon>
        <taxon>Muricoccus</taxon>
    </lineage>
</organism>
<feature type="transmembrane region" description="Helical" evidence="6">
    <location>
        <begin position="253"/>
        <end position="271"/>
    </location>
</feature>
<feature type="domain" description="EamA" evidence="7">
    <location>
        <begin position="160"/>
        <end position="290"/>
    </location>
</feature>
<keyword evidence="3 6" id="KW-0812">Transmembrane</keyword>
<comment type="subcellular location">
    <subcellularLocation>
        <location evidence="1">Membrane</location>
        <topology evidence="1">Multi-pass membrane protein</topology>
    </subcellularLocation>
</comment>
<feature type="transmembrane region" description="Helical" evidence="6">
    <location>
        <begin position="277"/>
        <end position="296"/>
    </location>
</feature>
<dbReference type="InterPro" id="IPR050638">
    <property type="entry name" value="AA-Vitamin_Transporters"/>
</dbReference>
<keyword evidence="9" id="KW-1185">Reference proteome</keyword>
<dbReference type="RefSeq" id="WP_377049424.1">
    <property type="nucleotide sequence ID" value="NZ_JBHLVZ010000005.1"/>
</dbReference>
<comment type="similarity">
    <text evidence="2">Belongs to the EamA transporter family.</text>
</comment>